<keyword evidence="1" id="KW-1133">Transmembrane helix</keyword>
<gene>
    <name evidence="2" type="ORF">PEGY_LOCUS6479</name>
</gene>
<proteinExistence type="predicted"/>
<dbReference type="AlphaFoldDB" id="A0A9W4P6I7"/>
<sequence>MASRNDFHQTRYVRMVVDSDQLPWEYNILASLAHWILLAGYLVIPGTFTSLQKSDTLKQGLIKDKTGEAILNTIQNPPLLATACVFFLVGCAIMLWLYWLFQHNYIWLVNRLFIPTLLNALAGLLTTTINIYTAKDGDWSIMALLTFIASILSVASSVILTYIYKFRKLKMVIEEHFREINSQSNRANTAYQ</sequence>
<evidence type="ECO:0000256" key="1">
    <source>
        <dbReference type="SAM" id="Phobius"/>
    </source>
</evidence>
<accession>A0A9W4P6I7</accession>
<keyword evidence="3" id="KW-1185">Reference proteome</keyword>
<name>A0A9W4P6I7_9EURO</name>
<keyword evidence="1" id="KW-0812">Transmembrane</keyword>
<feature type="transmembrane region" description="Helical" evidence="1">
    <location>
        <begin position="79"/>
        <end position="100"/>
    </location>
</feature>
<evidence type="ECO:0000313" key="2">
    <source>
        <dbReference type="EMBL" id="CAG8901457.1"/>
    </source>
</evidence>
<dbReference type="Proteomes" id="UP001154252">
    <property type="component" value="Unassembled WGS sequence"/>
</dbReference>
<evidence type="ECO:0000313" key="3">
    <source>
        <dbReference type="Proteomes" id="UP001154252"/>
    </source>
</evidence>
<protein>
    <submittedName>
        <fullName evidence="2">Uncharacterized protein</fullName>
    </submittedName>
</protein>
<keyword evidence="1" id="KW-0472">Membrane</keyword>
<dbReference type="OrthoDB" id="3254104at2759"/>
<reference evidence="2" key="1">
    <citation type="submission" date="2021-07" db="EMBL/GenBank/DDBJ databases">
        <authorList>
            <person name="Branca A.L. A."/>
        </authorList>
    </citation>
    <scope>NUCLEOTIDE SEQUENCE</scope>
</reference>
<feature type="transmembrane region" description="Helical" evidence="1">
    <location>
        <begin position="24"/>
        <end position="44"/>
    </location>
</feature>
<feature type="transmembrane region" description="Helical" evidence="1">
    <location>
        <begin position="139"/>
        <end position="164"/>
    </location>
</feature>
<feature type="transmembrane region" description="Helical" evidence="1">
    <location>
        <begin position="112"/>
        <end position="133"/>
    </location>
</feature>
<comment type="caution">
    <text evidence="2">The sequence shown here is derived from an EMBL/GenBank/DDBJ whole genome shotgun (WGS) entry which is preliminary data.</text>
</comment>
<dbReference type="EMBL" id="CAJVRC010000871">
    <property type="protein sequence ID" value="CAG8901457.1"/>
    <property type="molecule type" value="Genomic_DNA"/>
</dbReference>
<organism evidence="2 3">
    <name type="scientific">Penicillium egyptiacum</name>
    <dbReference type="NCBI Taxonomy" id="1303716"/>
    <lineage>
        <taxon>Eukaryota</taxon>
        <taxon>Fungi</taxon>
        <taxon>Dikarya</taxon>
        <taxon>Ascomycota</taxon>
        <taxon>Pezizomycotina</taxon>
        <taxon>Eurotiomycetes</taxon>
        <taxon>Eurotiomycetidae</taxon>
        <taxon>Eurotiales</taxon>
        <taxon>Aspergillaceae</taxon>
        <taxon>Penicillium</taxon>
    </lineage>
</organism>